<dbReference type="PROSITE" id="PS51352">
    <property type="entry name" value="THIOREDOXIN_2"/>
    <property type="match status" value="1"/>
</dbReference>
<evidence type="ECO:0000256" key="3">
    <source>
        <dbReference type="PIRSR" id="PIRSR603782-1"/>
    </source>
</evidence>
<protein>
    <submittedName>
        <fullName evidence="7">Protein SCO1/2</fullName>
    </submittedName>
    <submittedName>
        <fullName evidence="8">SCO family protein</fullName>
    </submittedName>
</protein>
<organism evidence="8 10">
    <name type="scientific">Uruburuella suis</name>
    <dbReference type="NCBI Taxonomy" id="252130"/>
    <lineage>
        <taxon>Bacteria</taxon>
        <taxon>Pseudomonadati</taxon>
        <taxon>Pseudomonadota</taxon>
        <taxon>Betaproteobacteria</taxon>
        <taxon>Neisseriales</taxon>
        <taxon>Neisseriaceae</taxon>
        <taxon>Uruburuella</taxon>
    </lineage>
</organism>
<dbReference type="EMBL" id="CP091507">
    <property type="protein sequence ID" value="UOO80155.1"/>
    <property type="molecule type" value="Genomic_DNA"/>
</dbReference>
<evidence type="ECO:0000313" key="7">
    <source>
        <dbReference type="EMBL" id="TCP06825.1"/>
    </source>
</evidence>
<feature type="signal peptide" evidence="5">
    <location>
        <begin position="1"/>
        <end position="25"/>
    </location>
</feature>
<name>A0AAE9GYI9_9NEIS</name>
<gene>
    <name evidence="7" type="ORF">EV680_1106</name>
    <name evidence="8" type="ORF">LVJ78_03855</name>
</gene>
<dbReference type="InterPro" id="IPR003782">
    <property type="entry name" value="SCO1/SenC"/>
</dbReference>
<sequence length="214" mass="22716">MNKKWIALSLSAGLFALAGCQPQQAAQAPAPAEQAASTAAAAGGSFHGTDMRKEDIGGDFTMTDGDGKPFTLSSLKGKAVILAFGYTHCPDICPTELLTYSDALKQLGEQAKDVAVIFASVDPERDTPELIGKYVRQFNPAFIGLTVTGDQSLPIIKQQYRVVSAKAGQQSEQVYLVDHSAGTYLLDKEGEVAVFAPYGTTATQIADDLKILLK</sequence>
<keyword evidence="4" id="KW-1015">Disulfide bond</keyword>
<dbReference type="KEGG" id="usu:LVJ78_03855"/>
<dbReference type="Proteomes" id="UP000829756">
    <property type="component" value="Chromosome"/>
</dbReference>
<dbReference type="RefSeq" id="WP_132953628.1">
    <property type="nucleotide sequence ID" value="NZ_CP091507.1"/>
</dbReference>
<evidence type="ECO:0000256" key="4">
    <source>
        <dbReference type="PIRSR" id="PIRSR603782-2"/>
    </source>
</evidence>
<comment type="similarity">
    <text evidence="1">Belongs to the SCO1/2 family.</text>
</comment>
<feature type="binding site" evidence="3">
    <location>
        <position position="89"/>
    </location>
    <ligand>
        <name>Cu cation</name>
        <dbReference type="ChEBI" id="CHEBI:23378"/>
    </ligand>
</feature>
<keyword evidence="5" id="KW-0732">Signal</keyword>
<dbReference type="Proteomes" id="UP000294721">
    <property type="component" value="Unassembled WGS sequence"/>
</dbReference>
<evidence type="ECO:0000313" key="10">
    <source>
        <dbReference type="Proteomes" id="UP000829756"/>
    </source>
</evidence>
<feature type="binding site" evidence="3">
    <location>
        <position position="93"/>
    </location>
    <ligand>
        <name>Cu cation</name>
        <dbReference type="ChEBI" id="CHEBI:23378"/>
    </ligand>
</feature>
<reference evidence="8" key="3">
    <citation type="journal article" date="2022" name="Res Sq">
        <title>Evolution of multicellular longitudinally dividing oral cavity symbionts (Neisseriaceae).</title>
        <authorList>
            <person name="Nyongesa S."/>
            <person name="Weber P."/>
            <person name="Bernet E."/>
            <person name="Pullido F."/>
            <person name="Nieckarz M."/>
            <person name="Delaby M."/>
            <person name="Nieves C."/>
            <person name="Viehboeck T."/>
            <person name="Krause N."/>
            <person name="Rivera-Millot A."/>
            <person name="Nakamura A."/>
            <person name="Vischer N."/>
            <person name="VanNieuwenhze M."/>
            <person name="Brun Y."/>
            <person name="Cava F."/>
            <person name="Bulgheresi S."/>
            <person name="Veyrier F."/>
        </authorList>
    </citation>
    <scope>NUCLEOTIDE SEQUENCE</scope>
    <source>
        <strain evidence="8">1258/02</strain>
    </source>
</reference>
<dbReference type="GO" id="GO:0046872">
    <property type="term" value="F:metal ion binding"/>
    <property type="evidence" value="ECO:0007669"/>
    <property type="project" value="UniProtKB-KW"/>
</dbReference>
<feature type="chain" id="PRO_5042209276" evidence="5">
    <location>
        <begin position="26"/>
        <end position="214"/>
    </location>
</feature>
<dbReference type="AlphaFoldDB" id="A0AAE9GYI9"/>
<dbReference type="PANTHER" id="PTHR12151:SF25">
    <property type="entry name" value="LINALOOL DEHYDRATASE_ISOMERASE DOMAIN-CONTAINING PROTEIN"/>
    <property type="match status" value="1"/>
</dbReference>
<accession>A0AAE9GYI9</accession>
<reference evidence="7 9" key="1">
    <citation type="submission" date="2019-03" db="EMBL/GenBank/DDBJ databases">
        <title>Genomic Encyclopedia of Type Strains, Phase IV (KMG-IV): sequencing the most valuable type-strain genomes for metagenomic binning, comparative biology and taxonomic classification.</title>
        <authorList>
            <person name="Goeker M."/>
        </authorList>
    </citation>
    <scope>NUCLEOTIDE SEQUENCE [LARGE SCALE GENOMIC DNA]</scope>
    <source>
        <strain evidence="7 9">DSM 17474</strain>
    </source>
</reference>
<dbReference type="CDD" id="cd02968">
    <property type="entry name" value="SCO"/>
    <property type="match status" value="1"/>
</dbReference>
<dbReference type="PROSITE" id="PS51257">
    <property type="entry name" value="PROKAR_LIPOPROTEIN"/>
    <property type="match status" value="1"/>
</dbReference>
<dbReference type="Pfam" id="PF02630">
    <property type="entry name" value="SCO1-SenC"/>
    <property type="match status" value="1"/>
</dbReference>
<reference evidence="8" key="2">
    <citation type="submission" date="2021-12" db="EMBL/GenBank/DDBJ databases">
        <authorList>
            <person name="Veyrier F.J."/>
        </authorList>
    </citation>
    <scope>NUCLEOTIDE SEQUENCE</scope>
    <source>
        <strain evidence="8">1258/02</strain>
    </source>
</reference>
<evidence type="ECO:0000256" key="5">
    <source>
        <dbReference type="SAM" id="SignalP"/>
    </source>
</evidence>
<evidence type="ECO:0000313" key="9">
    <source>
        <dbReference type="Proteomes" id="UP000294721"/>
    </source>
</evidence>
<feature type="disulfide bond" description="Redox-active" evidence="4">
    <location>
        <begin position="89"/>
        <end position="93"/>
    </location>
</feature>
<evidence type="ECO:0000256" key="2">
    <source>
        <dbReference type="ARBA" id="ARBA00023008"/>
    </source>
</evidence>
<evidence type="ECO:0000313" key="8">
    <source>
        <dbReference type="EMBL" id="UOO80155.1"/>
    </source>
</evidence>
<keyword evidence="2 3" id="KW-0186">Copper</keyword>
<evidence type="ECO:0000259" key="6">
    <source>
        <dbReference type="PROSITE" id="PS51352"/>
    </source>
</evidence>
<keyword evidence="3" id="KW-0479">Metal-binding</keyword>
<evidence type="ECO:0000256" key="1">
    <source>
        <dbReference type="ARBA" id="ARBA00010996"/>
    </source>
</evidence>
<proteinExistence type="inferred from homology"/>
<dbReference type="Gene3D" id="3.40.30.10">
    <property type="entry name" value="Glutaredoxin"/>
    <property type="match status" value="1"/>
</dbReference>
<dbReference type="SUPFAM" id="SSF52833">
    <property type="entry name" value="Thioredoxin-like"/>
    <property type="match status" value="1"/>
</dbReference>
<feature type="domain" description="Thioredoxin" evidence="6">
    <location>
        <begin position="51"/>
        <end position="214"/>
    </location>
</feature>
<dbReference type="EMBL" id="SLXE01000010">
    <property type="protein sequence ID" value="TCP06825.1"/>
    <property type="molecule type" value="Genomic_DNA"/>
</dbReference>
<feature type="binding site" evidence="3">
    <location>
        <position position="179"/>
    </location>
    <ligand>
        <name>Cu cation</name>
        <dbReference type="ChEBI" id="CHEBI:23378"/>
    </ligand>
</feature>
<keyword evidence="9" id="KW-1185">Reference proteome</keyword>
<dbReference type="InterPro" id="IPR036249">
    <property type="entry name" value="Thioredoxin-like_sf"/>
</dbReference>
<dbReference type="InterPro" id="IPR013766">
    <property type="entry name" value="Thioredoxin_domain"/>
</dbReference>
<dbReference type="PANTHER" id="PTHR12151">
    <property type="entry name" value="ELECTRON TRANSPORT PROTIN SCO1/SENC FAMILY MEMBER"/>
    <property type="match status" value="1"/>
</dbReference>
<dbReference type="FunFam" id="3.40.30.10:FF:000013">
    <property type="entry name" value="Blast:Protein SCO1 homolog, mitochondrial"/>
    <property type="match status" value="1"/>
</dbReference>